<evidence type="ECO:0000259" key="2">
    <source>
        <dbReference type="Pfam" id="PF12770"/>
    </source>
</evidence>
<evidence type="ECO:0000256" key="1">
    <source>
        <dbReference type="SAM" id="SignalP"/>
    </source>
</evidence>
<evidence type="ECO:0000313" key="3">
    <source>
        <dbReference type="EMBL" id="NMG20371.1"/>
    </source>
</evidence>
<dbReference type="InterPro" id="IPR011990">
    <property type="entry name" value="TPR-like_helical_dom_sf"/>
</dbReference>
<dbReference type="EMBL" id="QMEB01000090">
    <property type="protein sequence ID" value="NMG20371.1"/>
    <property type="molecule type" value="Genomic_DNA"/>
</dbReference>
<dbReference type="Gene3D" id="1.25.40.10">
    <property type="entry name" value="Tetratricopeptide repeat domain"/>
    <property type="match status" value="3"/>
</dbReference>
<dbReference type="SMART" id="SM00028">
    <property type="entry name" value="TPR"/>
    <property type="match status" value="6"/>
</dbReference>
<name>A0ABX1P9N9_9CYAN</name>
<proteinExistence type="predicted"/>
<dbReference type="Pfam" id="PF13424">
    <property type="entry name" value="TPR_12"/>
    <property type="match status" value="1"/>
</dbReference>
<dbReference type="PANTHER" id="PTHR10098:SF112">
    <property type="entry name" value="SLR0380 PROTEIN"/>
    <property type="match status" value="1"/>
</dbReference>
<keyword evidence="1" id="KW-0732">Signal</keyword>
<comment type="caution">
    <text evidence="3">The sequence shown here is derived from an EMBL/GenBank/DDBJ whole genome shotgun (WGS) entry which is preliminary data.</text>
</comment>
<reference evidence="3 4" key="1">
    <citation type="submission" date="2018-06" db="EMBL/GenBank/DDBJ databases">
        <title>Comparative genomics of Brasilonema spp. strains.</title>
        <authorList>
            <person name="Alvarenga D.O."/>
            <person name="Fiore M.F."/>
            <person name="Varani A.M."/>
        </authorList>
    </citation>
    <scope>NUCLEOTIDE SEQUENCE [LARGE SCALE GENOMIC DNA]</scope>
    <source>
        <strain evidence="3 4">SPC951</strain>
    </source>
</reference>
<protein>
    <recommendedName>
        <fullName evidence="2">CHAT domain-containing protein</fullName>
    </recommendedName>
</protein>
<gene>
    <name evidence="3" type="ORF">DP116_13235</name>
</gene>
<feature type="chain" id="PRO_5047386557" description="CHAT domain-containing protein" evidence="1">
    <location>
        <begin position="41"/>
        <end position="965"/>
    </location>
</feature>
<dbReference type="PANTHER" id="PTHR10098">
    <property type="entry name" value="RAPSYN-RELATED"/>
    <property type="match status" value="1"/>
</dbReference>
<dbReference type="InterPro" id="IPR019734">
    <property type="entry name" value="TPR_rpt"/>
</dbReference>
<dbReference type="Pfam" id="PF12770">
    <property type="entry name" value="CHAT"/>
    <property type="match status" value="1"/>
</dbReference>
<accession>A0ABX1P9N9</accession>
<evidence type="ECO:0000313" key="4">
    <source>
        <dbReference type="Proteomes" id="UP000718564"/>
    </source>
</evidence>
<dbReference type="SUPFAM" id="SSF48452">
    <property type="entry name" value="TPR-like"/>
    <property type="match status" value="1"/>
</dbReference>
<feature type="domain" description="CHAT" evidence="2">
    <location>
        <begin position="679"/>
        <end position="963"/>
    </location>
</feature>
<sequence length="965" mass="107397">MKQKLLPRKIQNFFKRIYKRRSLVLAALLFILSGVSPVVAAKVSSPTSIVQSSYDAEQLANKAVKLYQSGKFTEAAAAWKQTAQVFATIGDKLNQAMALSNLSLTYQQLGEWEQAKKAIEDSLALLKTASKGKEELKILAQSLDIQGSLQRELGQTADALNAWQQASKIYSQTSEQEKLAQSKINQAQAMQDLGLSPRACSTLLEVLNQDIGVSNCQELNDLDKPEFNKPKTEILKQRLQVVADKSPSLSRVVALRSLGELLRFVGQLEQSQMILETSLKQAQKLNSPQEQAAVYLSLGNTARDLAEVNKILRSTRISYEQKALDSYSEVIKLSPSPTAQQQAQLNQLNLLLSQLKPKKSSETPEAENLSEAENLPILSQAEELWNRLNPQLNNLSASRTGVYLQINFAENVLKLAQQENFTLKANSKLPTFDEVDRILAKAAEQARSLGDKRAEANALGNRGGLYELTRPTRDLAKAEELTKQALNIAPSFSTPDIAYQFSWQLGRIRRDQGKTANAIAAYTAAYHALQSLRSELVAINPEVQFSFRDNVEPVYRQLVELDLKEADSLKQAGDNKKSQEYIDQARTVIESLQLAEINNFFRESCVEAKPQEIDQIDKTAAVIYTIALQDRLEVILSLPNQPLTLHTAPLRPGELEQTVNDVRGSLIGADSKVEDFLPTYKQLYDWMIQPVEAELAKSKVKTLAFVLDGDLRNIPMGVLYDGKQYLLEKYAIALTPGLQLVNPKPISKVGLRALTAGLSKIRPNFPAHEGFKPLGNVEEELKQIEKFGVSSQELLNDKFTSAEIQKQTVASRVPPIVHLATHGQFSSKVEDTFILAWDRRINVKELGGLLRDNTQYQKTPIELLVLSACETASGDRRAALGLAGVAVRSGARSTLATLWTVEDKSTAEVMGQFYRQLEQARKTNINKAQALQQAQLALKNQVDLKNREYTHPHFWAPFVLVGNWQ</sequence>
<dbReference type="InterPro" id="IPR024983">
    <property type="entry name" value="CHAT_dom"/>
</dbReference>
<dbReference type="Proteomes" id="UP000718564">
    <property type="component" value="Unassembled WGS sequence"/>
</dbReference>
<keyword evidence="4" id="KW-1185">Reference proteome</keyword>
<organism evidence="3 4">
    <name type="scientific">Brasilonema bromeliae SPC951</name>
    <dbReference type="NCBI Taxonomy" id="385972"/>
    <lineage>
        <taxon>Bacteria</taxon>
        <taxon>Bacillati</taxon>
        <taxon>Cyanobacteriota</taxon>
        <taxon>Cyanophyceae</taxon>
        <taxon>Nostocales</taxon>
        <taxon>Scytonemataceae</taxon>
        <taxon>Brasilonema</taxon>
        <taxon>Bromeliae group (in: Brasilonema)</taxon>
    </lineage>
</organism>
<dbReference type="RefSeq" id="WP_169155632.1">
    <property type="nucleotide sequence ID" value="NZ_CAWPJE010000072.1"/>
</dbReference>
<feature type="signal peptide" evidence="1">
    <location>
        <begin position="1"/>
        <end position="40"/>
    </location>
</feature>